<dbReference type="AlphaFoldDB" id="A0AAN7ETM9"/>
<feature type="transmembrane region" description="Helical" evidence="8">
    <location>
        <begin position="6"/>
        <end position="29"/>
    </location>
</feature>
<evidence type="ECO:0000313" key="10">
    <source>
        <dbReference type="EMBL" id="KAK4579129.1"/>
    </source>
</evidence>
<dbReference type="InterPro" id="IPR006702">
    <property type="entry name" value="CASP_dom"/>
</dbReference>
<organism evidence="10 11">
    <name type="scientific">Quercus rubra</name>
    <name type="common">Northern red oak</name>
    <name type="synonym">Quercus borealis</name>
    <dbReference type="NCBI Taxonomy" id="3512"/>
    <lineage>
        <taxon>Eukaryota</taxon>
        <taxon>Viridiplantae</taxon>
        <taxon>Streptophyta</taxon>
        <taxon>Embryophyta</taxon>
        <taxon>Tracheophyta</taxon>
        <taxon>Spermatophyta</taxon>
        <taxon>Magnoliopsida</taxon>
        <taxon>eudicotyledons</taxon>
        <taxon>Gunneridae</taxon>
        <taxon>Pentapetalae</taxon>
        <taxon>rosids</taxon>
        <taxon>fabids</taxon>
        <taxon>Fagales</taxon>
        <taxon>Fagaceae</taxon>
        <taxon>Quercus</taxon>
    </lineage>
</organism>
<accession>A0AAN7ETM9</accession>
<dbReference type="PANTHER" id="PTHR33573:SF40">
    <property type="entry name" value="CASP-LIKE PROTEIN 4D2"/>
    <property type="match status" value="1"/>
</dbReference>
<evidence type="ECO:0000256" key="8">
    <source>
        <dbReference type="RuleBase" id="RU361233"/>
    </source>
</evidence>
<keyword evidence="7 8" id="KW-0472">Membrane</keyword>
<feature type="domain" description="Casparian strip membrane protein" evidence="9">
    <location>
        <begin position="7"/>
        <end position="107"/>
    </location>
</feature>
<dbReference type="Pfam" id="PF04535">
    <property type="entry name" value="CASP_dom"/>
    <property type="match status" value="1"/>
</dbReference>
<name>A0AAN7ETM9_QUERU</name>
<feature type="transmembrane region" description="Helical" evidence="8">
    <location>
        <begin position="50"/>
        <end position="77"/>
    </location>
</feature>
<comment type="caution">
    <text evidence="8">Lacks conserved residue(s) required for the propagation of feature annotation.</text>
</comment>
<evidence type="ECO:0000313" key="11">
    <source>
        <dbReference type="Proteomes" id="UP001324115"/>
    </source>
</evidence>
<dbReference type="EMBL" id="JAXUIC010000008">
    <property type="protein sequence ID" value="KAK4579129.1"/>
    <property type="molecule type" value="Genomic_DNA"/>
</dbReference>
<dbReference type="Proteomes" id="UP001324115">
    <property type="component" value="Unassembled WGS sequence"/>
</dbReference>
<reference evidence="10 11" key="1">
    <citation type="journal article" date="2023" name="G3 (Bethesda)">
        <title>A haplotype-resolved chromosome-scale genome for Quercus rubra L. provides insights into the genetics of adaptive traits for red oak species.</title>
        <authorList>
            <person name="Kapoor B."/>
            <person name="Jenkins J."/>
            <person name="Schmutz J."/>
            <person name="Zhebentyayeva T."/>
            <person name="Kuelheim C."/>
            <person name="Coggeshall M."/>
            <person name="Heim C."/>
            <person name="Lasky J.R."/>
            <person name="Leites L."/>
            <person name="Islam-Faridi N."/>
            <person name="Romero-Severson J."/>
            <person name="DeLeo V.L."/>
            <person name="Lucas S.M."/>
            <person name="Lazic D."/>
            <person name="Gailing O."/>
            <person name="Carlson J."/>
            <person name="Staton M."/>
        </authorList>
    </citation>
    <scope>NUCLEOTIDE SEQUENCE [LARGE SCALE GENOMIC DNA]</scope>
    <source>
        <strain evidence="10">Pseudo-F2</strain>
    </source>
</reference>
<keyword evidence="4 8" id="KW-1003">Cell membrane</keyword>
<keyword evidence="6 8" id="KW-1133">Transmembrane helix</keyword>
<keyword evidence="5 8" id="KW-0812">Transmembrane</keyword>
<dbReference type="PANTHER" id="PTHR33573">
    <property type="entry name" value="CASP-LIKE PROTEIN 4A4"/>
    <property type="match status" value="1"/>
</dbReference>
<comment type="subunit">
    <text evidence="3 8">Homodimer and heterodimers.</text>
</comment>
<comment type="similarity">
    <text evidence="2 8">Belongs to the Casparian strip membrane proteins (CASP) family.</text>
</comment>
<evidence type="ECO:0000256" key="3">
    <source>
        <dbReference type="ARBA" id="ARBA00011489"/>
    </source>
</evidence>
<evidence type="ECO:0000256" key="6">
    <source>
        <dbReference type="ARBA" id="ARBA00022989"/>
    </source>
</evidence>
<protein>
    <recommendedName>
        <fullName evidence="8">CASP-like protein</fullName>
    </recommendedName>
</protein>
<evidence type="ECO:0000256" key="2">
    <source>
        <dbReference type="ARBA" id="ARBA00007651"/>
    </source>
</evidence>
<evidence type="ECO:0000259" key="9">
    <source>
        <dbReference type="Pfam" id="PF04535"/>
    </source>
</evidence>
<comment type="subcellular location">
    <subcellularLocation>
        <location evidence="1 8">Cell membrane</location>
        <topology evidence="1 8">Multi-pass membrane protein</topology>
    </subcellularLocation>
</comment>
<feature type="transmembrane region" description="Helical" evidence="8">
    <location>
        <begin position="141"/>
        <end position="160"/>
    </location>
</feature>
<dbReference type="GO" id="GO:0005886">
    <property type="term" value="C:plasma membrane"/>
    <property type="evidence" value="ECO:0007669"/>
    <property type="project" value="UniProtKB-SubCell"/>
</dbReference>
<evidence type="ECO:0000256" key="4">
    <source>
        <dbReference type="ARBA" id="ARBA00022475"/>
    </source>
</evidence>
<sequence>MALPKSHIAILLLRGISLLFLLLSLIILLNANTYEKDGKKYRFDEIGSYSYMFGATIIGIGYTVLQIIVFVIFQIILKSDKYIVFEFYGDKAISYLLLSGAAAGIGASRETKAILIVKDNDVDTYNSFKNYLSKGFAAADLLLPAFVCTAILSILSSYALSKKIY</sequence>
<evidence type="ECO:0000256" key="1">
    <source>
        <dbReference type="ARBA" id="ARBA00004651"/>
    </source>
</evidence>
<evidence type="ECO:0000256" key="5">
    <source>
        <dbReference type="ARBA" id="ARBA00022692"/>
    </source>
</evidence>
<comment type="caution">
    <text evidence="10">The sequence shown here is derived from an EMBL/GenBank/DDBJ whole genome shotgun (WGS) entry which is preliminary data.</text>
</comment>
<keyword evidence="11" id="KW-1185">Reference proteome</keyword>
<gene>
    <name evidence="10" type="ORF">RGQ29_028986</name>
</gene>
<evidence type="ECO:0000256" key="7">
    <source>
        <dbReference type="ARBA" id="ARBA00023136"/>
    </source>
</evidence>
<proteinExistence type="inferred from homology"/>